<keyword evidence="1" id="KW-1133">Transmembrane helix</keyword>
<dbReference type="WBParaSite" id="MhA1_Contig58.frz3.gene1">
    <property type="protein sequence ID" value="MhA1_Contig58.frz3.gene1"/>
    <property type="gene ID" value="MhA1_Contig58.frz3.gene1"/>
</dbReference>
<dbReference type="Proteomes" id="UP000095281">
    <property type="component" value="Unplaced"/>
</dbReference>
<feature type="transmembrane region" description="Helical" evidence="1">
    <location>
        <begin position="69"/>
        <end position="89"/>
    </location>
</feature>
<sequence length="105" mass="11678">MSPINTQRPLFMLWDESIILNTVRYVGSAVGLFTNLFLLFLRIVLIIFSIQIISIAADTFTKVYDGDNITPLTICSMGAAAAPMASWFGQIFSNSCLVLLFCENF</sequence>
<feature type="transmembrane region" description="Helical" evidence="1">
    <location>
        <begin position="36"/>
        <end position="57"/>
    </location>
</feature>
<dbReference type="AlphaFoldDB" id="A0A1I8BUX1"/>
<accession>A0A1I8BUX1</accession>
<keyword evidence="1" id="KW-0472">Membrane</keyword>
<name>A0A1I8BUX1_MELHA</name>
<organism evidence="2 3">
    <name type="scientific">Meloidogyne hapla</name>
    <name type="common">Root-knot nematode worm</name>
    <dbReference type="NCBI Taxonomy" id="6305"/>
    <lineage>
        <taxon>Eukaryota</taxon>
        <taxon>Metazoa</taxon>
        <taxon>Ecdysozoa</taxon>
        <taxon>Nematoda</taxon>
        <taxon>Chromadorea</taxon>
        <taxon>Rhabditida</taxon>
        <taxon>Tylenchina</taxon>
        <taxon>Tylenchomorpha</taxon>
        <taxon>Tylenchoidea</taxon>
        <taxon>Meloidogynidae</taxon>
        <taxon>Meloidogyninae</taxon>
        <taxon>Meloidogyne</taxon>
    </lineage>
</organism>
<evidence type="ECO:0000313" key="2">
    <source>
        <dbReference type="Proteomes" id="UP000095281"/>
    </source>
</evidence>
<proteinExistence type="predicted"/>
<reference evidence="3" key="1">
    <citation type="submission" date="2016-11" db="UniProtKB">
        <authorList>
            <consortium name="WormBaseParasite"/>
        </authorList>
    </citation>
    <scope>IDENTIFICATION</scope>
</reference>
<protein>
    <submittedName>
        <fullName evidence="3">Uncharacterized protein</fullName>
    </submittedName>
</protein>
<evidence type="ECO:0000313" key="3">
    <source>
        <dbReference type="WBParaSite" id="MhA1_Contig58.frz3.gene1"/>
    </source>
</evidence>
<keyword evidence="2" id="KW-1185">Reference proteome</keyword>
<evidence type="ECO:0000256" key="1">
    <source>
        <dbReference type="SAM" id="Phobius"/>
    </source>
</evidence>
<keyword evidence="1" id="KW-0812">Transmembrane</keyword>